<keyword evidence="10" id="KW-1185">Reference proteome</keyword>
<feature type="compositionally biased region" description="Polar residues" evidence="6">
    <location>
        <begin position="277"/>
        <end position="287"/>
    </location>
</feature>
<keyword evidence="4 7" id="KW-0472">Membrane</keyword>
<dbReference type="GO" id="GO:0016020">
    <property type="term" value="C:membrane"/>
    <property type="evidence" value="ECO:0007669"/>
    <property type="project" value="UniProtKB-SubCell"/>
</dbReference>
<dbReference type="InterPro" id="IPR052337">
    <property type="entry name" value="SAT4-like"/>
</dbReference>
<dbReference type="InParanoid" id="A0A7J6ICX4"/>
<comment type="subcellular location">
    <subcellularLocation>
        <location evidence="1">Membrane</location>
        <topology evidence="1">Multi-pass membrane protein</topology>
    </subcellularLocation>
</comment>
<evidence type="ECO:0000256" key="7">
    <source>
        <dbReference type="SAM" id="Phobius"/>
    </source>
</evidence>
<organism evidence="9 10">
    <name type="scientific">Colletotrichum fructicola (strain Nara gc5)</name>
    <name type="common">Anthracnose fungus</name>
    <name type="synonym">Colletotrichum gloeosporioides (strain Nara gc5)</name>
    <dbReference type="NCBI Taxonomy" id="1213859"/>
    <lineage>
        <taxon>Eukaryota</taxon>
        <taxon>Fungi</taxon>
        <taxon>Dikarya</taxon>
        <taxon>Ascomycota</taxon>
        <taxon>Pezizomycotina</taxon>
        <taxon>Sordariomycetes</taxon>
        <taxon>Hypocreomycetidae</taxon>
        <taxon>Glomerellales</taxon>
        <taxon>Glomerellaceae</taxon>
        <taxon>Colletotrichum</taxon>
        <taxon>Colletotrichum gloeosporioides species complex</taxon>
    </lineage>
</organism>
<feature type="region of interest" description="Disordered" evidence="6">
    <location>
        <begin position="276"/>
        <end position="295"/>
    </location>
</feature>
<dbReference type="GeneID" id="90980644"/>
<dbReference type="InterPro" id="IPR049326">
    <property type="entry name" value="Rhodopsin_dom_fungi"/>
</dbReference>
<proteinExistence type="inferred from homology"/>
<dbReference type="Pfam" id="PF20684">
    <property type="entry name" value="Fung_rhodopsin"/>
    <property type="match status" value="1"/>
</dbReference>
<dbReference type="PANTHER" id="PTHR33048:SF134">
    <property type="entry name" value="INTEGRAL MEMBRANE PROTEIN"/>
    <property type="match status" value="1"/>
</dbReference>
<dbReference type="EMBL" id="ANPB02000011">
    <property type="protein sequence ID" value="KAF4473871.1"/>
    <property type="molecule type" value="Genomic_DNA"/>
</dbReference>
<dbReference type="PANTHER" id="PTHR33048">
    <property type="entry name" value="PTH11-LIKE INTEGRAL MEMBRANE PROTEIN (AFU_ORTHOLOGUE AFUA_5G11245)"/>
    <property type="match status" value="1"/>
</dbReference>
<name>A0A7J6ICX4_COLFN</name>
<feature type="domain" description="Rhodopsin" evidence="8">
    <location>
        <begin position="47"/>
        <end position="257"/>
    </location>
</feature>
<dbReference type="OrthoDB" id="10480206at2759"/>
<evidence type="ECO:0000256" key="3">
    <source>
        <dbReference type="ARBA" id="ARBA00022989"/>
    </source>
</evidence>
<dbReference type="Proteomes" id="UP000011096">
    <property type="component" value="Unassembled WGS sequence"/>
</dbReference>
<reference evidence="9 10" key="2">
    <citation type="submission" date="2020-04" db="EMBL/GenBank/DDBJ databases">
        <title>Genome sequencing and assembly of multiple isolates from the Colletotrichum gloeosporioides species complex.</title>
        <authorList>
            <person name="Gan P."/>
            <person name="Shirasu K."/>
        </authorList>
    </citation>
    <scope>NUCLEOTIDE SEQUENCE [LARGE SCALE GENOMIC DNA]</scope>
    <source>
        <strain evidence="9 10">Nara gc5</strain>
    </source>
</reference>
<keyword evidence="2 7" id="KW-0812">Transmembrane</keyword>
<evidence type="ECO:0000256" key="6">
    <source>
        <dbReference type="SAM" id="MobiDB-lite"/>
    </source>
</evidence>
<evidence type="ECO:0000256" key="4">
    <source>
        <dbReference type="ARBA" id="ARBA00023136"/>
    </source>
</evidence>
<evidence type="ECO:0000256" key="1">
    <source>
        <dbReference type="ARBA" id="ARBA00004141"/>
    </source>
</evidence>
<evidence type="ECO:0000259" key="8">
    <source>
        <dbReference type="Pfam" id="PF20684"/>
    </source>
</evidence>
<gene>
    <name evidence="9" type="ORF">CGGC5_v017020</name>
</gene>
<feature type="transmembrane region" description="Helical" evidence="7">
    <location>
        <begin position="56"/>
        <end position="79"/>
    </location>
</feature>
<feature type="transmembrane region" description="Helical" evidence="7">
    <location>
        <begin position="24"/>
        <end position="44"/>
    </location>
</feature>
<protein>
    <recommendedName>
        <fullName evidence="8">Rhodopsin domain-containing protein</fullName>
    </recommendedName>
</protein>
<comment type="caution">
    <text evidence="9">The sequence shown here is derived from an EMBL/GenBank/DDBJ whole genome shotgun (WGS) entry which is preliminary data.</text>
</comment>
<dbReference type="AlphaFoldDB" id="A0A7J6ICX4"/>
<feature type="transmembrane region" description="Helical" evidence="7">
    <location>
        <begin position="117"/>
        <end position="139"/>
    </location>
</feature>
<evidence type="ECO:0000313" key="10">
    <source>
        <dbReference type="Proteomes" id="UP000011096"/>
    </source>
</evidence>
<sequence length="359" mass="39352">MSNATSSPNDLNIVAIIDNHRWKLLYIFITGCTLSVCVFGRSLYEQHKRKALSWDNAVIGLSLIFAIVMQVLAITPVRAEIQLKMATALFVLSKSLSSTYVLLLLRRIGNQVVRPTLTHFTIVVAVAIIANVIGVAAPLAGCVISETASEAFCHPMEPVFLASIAFDIFKGIWRFALSSYRVHQLIINSLAQRVLLLAYLVLGLTKLPRSTCVRVYVLVQIASSDNDLARDVATGITWSFLEVNLNVIGACLPMARSSPKRVIPQMPDVPLRAVLPHTSSTSHSSKNPTHEGRNSTDFHIRKLGYGGVLIDDGDGQPQKKYIDSINDASSSFASEELFVSSTDYDDTEALRGGLHKPQF</sequence>
<keyword evidence="3 7" id="KW-1133">Transmembrane helix</keyword>
<evidence type="ECO:0000256" key="2">
    <source>
        <dbReference type="ARBA" id="ARBA00022692"/>
    </source>
</evidence>
<evidence type="ECO:0000256" key="5">
    <source>
        <dbReference type="ARBA" id="ARBA00038359"/>
    </source>
</evidence>
<accession>A0A7J6ICX4</accession>
<comment type="similarity">
    <text evidence="5">Belongs to the SAT4 family.</text>
</comment>
<dbReference type="RefSeq" id="XP_066006760.1">
    <property type="nucleotide sequence ID" value="XM_066153698.1"/>
</dbReference>
<reference evidence="9 10" key="1">
    <citation type="submission" date="2012-08" db="EMBL/GenBank/DDBJ databases">
        <authorList>
            <person name="Gan P.H.P."/>
            <person name="Ikeda K."/>
            <person name="Irieda H."/>
            <person name="Narusaka M."/>
            <person name="O'Connell R.J."/>
            <person name="Narusaka Y."/>
            <person name="Takano Y."/>
            <person name="Kubo Y."/>
            <person name="Shirasu K."/>
        </authorList>
    </citation>
    <scope>NUCLEOTIDE SEQUENCE [LARGE SCALE GENOMIC DNA]</scope>
    <source>
        <strain evidence="9 10">Nara gc5</strain>
    </source>
</reference>
<feature type="transmembrane region" description="Helical" evidence="7">
    <location>
        <begin position="85"/>
        <end position="105"/>
    </location>
</feature>
<evidence type="ECO:0000313" key="9">
    <source>
        <dbReference type="EMBL" id="KAF4473871.1"/>
    </source>
</evidence>